<feature type="transmembrane region" description="Helical" evidence="1">
    <location>
        <begin position="70"/>
        <end position="90"/>
    </location>
</feature>
<keyword evidence="2" id="KW-0575">Peroxidase</keyword>
<dbReference type="InterPro" id="IPR003832">
    <property type="entry name" value="DUF212"/>
</dbReference>
<dbReference type="AlphaFoldDB" id="A0A098B0M9"/>
<feature type="transmembrane region" description="Helical" evidence="1">
    <location>
        <begin position="12"/>
        <end position="30"/>
    </location>
</feature>
<dbReference type="InterPro" id="IPR036938">
    <property type="entry name" value="PAP2/HPO_sf"/>
</dbReference>
<evidence type="ECO:0000313" key="3">
    <source>
        <dbReference type="EMBL" id="KTE89820.1"/>
    </source>
</evidence>
<dbReference type="OrthoDB" id="9792681at2"/>
<name>A0A098B0M9_DESHA</name>
<accession>A0A098B0M9</accession>
<keyword evidence="1" id="KW-0812">Transmembrane</keyword>
<dbReference type="RefSeq" id="WP_005810945.1">
    <property type="nucleotide sequence ID" value="NZ_CABKQQ010000029.1"/>
</dbReference>
<evidence type="ECO:0000313" key="4">
    <source>
        <dbReference type="Proteomes" id="UP000054623"/>
    </source>
</evidence>
<dbReference type="Proteomes" id="UP000054623">
    <property type="component" value="Unassembled WGS sequence"/>
</dbReference>
<dbReference type="EMBL" id="LK996017">
    <property type="protein sequence ID" value="CDX02428.1"/>
    <property type="molecule type" value="Genomic_DNA"/>
</dbReference>
<keyword evidence="1" id="KW-1133">Transmembrane helix</keyword>
<dbReference type="SUPFAM" id="SSF48317">
    <property type="entry name" value="Acid phosphatase/Vanadium-dependent haloperoxidase"/>
    <property type="match status" value="1"/>
</dbReference>
<evidence type="ECO:0000256" key="1">
    <source>
        <dbReference type="SAM" id="Phobius"/>
    </source>
</evidence>
<proteinExistence type="predicted"/>
<gene>
    <name evidence="3" type="ORF">AT727_10765</name>
    <name evidence="2" type="ORF">DPCES_2541</name>
</gene>
<dbReference type="PANTHER" id="PTHR31446:SF29">
    <property type="entry name" value="ACID PHOSPHATASE_VANADIUM-DEPENDENT HALOPEROXIDASE-RELATED PROTEIN"/>
    <property type="match status" value="1"/>
</dbReference>
<dbReference type="EMBL" id="LOCK01000061">
    <property type="protein sequence ID" value="KTE89820.1"/>
    <property type="molecule type" value="Genomic_DNA"/>
</dbReference>
<keyword evidence="2" id="KW-0560">Oxidoreductase</keyword>
<reference evidence="2" key="1">
    <citation type="submission" date="2014-07" db="EMBL/GenBank/DDBJ databases">
        <authorList>
            <person name="Hornung V.Bastian."/>
        </authorList>
    </citation>
    <scope>NUCLEOTIDE SEQUENCE</scope>
    <source>
        <strain evidence="2">PCE-S</strain>
    </source>
</reference>
<evidence type="ECO:0000313" key="2">
    <source>
        <dbReference type="EMBL" id="CDX02428.1"/>
    </source>
</evidence>
<organism evidence="2">
    <name type="scientific">Desulfitobacterium hafniense</name>
    <name type="common">Desulfitobacterium frappieri</name>
    <dbReference type="NCBI Taxonomy" id="49338"/>
    <lineage>
        <taxon>Bacteria</taxon>
        <taxon>Bacillati</taxon>
        <taxon>Bacillota</taxon>
        <taxon>Clostridia</taxon>
        <taxon>Eubacteriales</taxon>
        <taxon>Desulfitobacteriaceae</taxon>
        <taxon>Desulfitobacterium</taxon>
    </lineage>
</organism>
<reference evidence="3 4" key="2">
    <citation type="submission" date="2015-12" db="EMBL/GenBank/DDBJ databases">
        <title>Draft Genome Sequence of Desulfitobacterium hafniense Strain DH, a Sulfate-reducing Bacterium Isolated from Paddy Soils.</title>
        <authorList>
            <person name="Bao P."/>
            <person name="Zhang X."/>
            <person name="Li G."/>
        </authorList>
    </citation>
    <scope>NUCLEOTIDE SEQUENCE [LARGE SCALE GENOMIC DNA]</scope>
    <source>
        <strain evidence="3 4">DH</strain>
    </source>
</reference>
<dbReference type="PANTHER" id="PTHR31446">
    <property type="entry name" value="ACID PHOSPHATASE/VANADIUM-DEPENDENT HALOPEROXIDASE-RELATED PROTEIN"/>
    <property type="match status" value="1"/>
</dbReference>
<dbReference type="Pfam" id="PF02681">
    <property type="entry name" value="DUF212"/>
    <property type="match status" value="1"/>
</dbReference>
<keyword evidence="1" id="KW-0472">Membrane</keyword>
<dbReference type="PATRIC" id="fig|49338.4.peg.2728"/>
<sequence length="147" mass="15921">MSVLSEILDNHILISAMIAWFIAQTLKLIINFSIHRTFDVAFLFSSGGFPSSHSATVSALAIGVGKYYGWSSPTFAIAAIFGMIVMYDAAGVRRAAGKQAEVINQLVEGLYQQMTHLSQERLKELIGHTPFEVFAGAIVGIIVGVLM</sequence>
<protein>
    <submittedName>
        <fullName evidence="2">Acid phosphatase/vanadium-dependent haloperoxidase related protein</fullName>
    </submittedName>
</protein>
<dbReference type="GO" id="GO:0004601">
    <property type="term" value="F:peroxidase activity"/>
    <property type="evidence" value="ECO:0007669"/>
    <property type="project" value="UniProtKB-KW"/>
</dbReference>
<feature type="transmembrane region" description="Helical" evidence="1">
    <location>
        <begin position="125"/>
        <end position="146"/>
    </location>
</feature>